<protein>
    <submittedName>
        <fullName evidence="3">Uncharacterized protein</fullName>
    </submittedName>
</protein>
<evidence type="ECO:0000313" key="3">
    <source>
        <dbReference type="EMBL" id="KAG7343862.1"/>
    </source>
</evidence>
<proteinExistence type="predicted"/>
<keyword evidence="1" id="KW-0175">Coiled coil</keyword>
<organism evidence="3 4">
    <name type="scientific">Nitzschia inconspicua</name>
    <dbReference type="NCBI Taxonomy" id="303405"/>
    <lineage>
        <taxon>Eukaryota</taxon>
        <taxon>Sar</taxon>
        <taxon>Stramenopiles</taxon>
        <taxon>Ochrophyta</taxon>
        <taxon>Bacillariophyta</taxon>
        <taxon>Bacillariophyceae</taxon>
        <taxon>Bacillariophycidae</taxon>
        <taxon>Bacillariales</taxon>
        <taxon>Bacillariaceae</taxon>
        <taxon>Nitzschia</taxon>
    </lineage>
</organism>
<feature type="coiled-coil region" evidence="1">
    <location>
        <begin position="77"/>
        <end position="104"/>
    </location>
</feature>
<dbReference type="EMBL" id="JAGRRH010000023">
    <property type="protein sequence ID" value="KAG7343862.1"/>
    <property type="molecule type" value="Genomic_DNA"/>
</dbReference>
<dbReference type="OrthoDB" id="46359at2759"/>
<name>A0A9K3KHI4_9STRA</name>
<evidence type="ECO:0000256" key="2">
    <source>
        <dbReference type="SAM" id="MobiDB-lite"/>
    </source>
</evidence>
<reference evidence="3" key="1">
    <citation type="journal article" date="2021" name="Sci. Rep.">
        <title>Diploid genomic architecture of Nitzschia inconspicua, an elite biomass production diatom.</title>
        <authorList>
            <person name="Oliver A."/>
            <person name="Podell S."/>
            <person name="Pinowska A."/>
            <person name="Traller J.C."/>
            <person name="Smith S.R."/>
            <person name="McClure R."/>
            <person name="Beliaev A."/>
            <person name="Bohutskyi P."/>
            <person name="Hill E.A."/>
            <person name="Rabines A."/>
            <person name="Zheng H."/>
            <person name="Allen L.Z."/>
            <person name="Kuo A."/>
            <person name="Grigoriev I.V."/>
            <person name="Allen A.E."/>
            <person name="Hazlebeck D."/>
            <person name="Allen E.E."/>
        </authorList>
    </citation>
    <scope>NUCLEOTIDE SEQUENCE</scope>
    <source>
        <strain evidence="3">Hildebrandi</strain>
    </source>
</reference>
<dbReference type="Proteomes" id="UP000693970">
    <property type="component" value="Unassembled WGS sequence"/>
</dbReference>
<dbReference type="AlphaFoldDB" id="A0A9K3KHI4"/>
<feature type="region of interest" description="Disordered" evidence="2">
    <location>
        <begin position="211"/>
        <end position="286"/>
    </location>
</feature>
<evidence type="ECO:0000256" key="1">
    <source>
        <dbReference type="SAM" id="Coils"/>
    </source>
</evidence>
<keyword evidence="4" id="KW-1185">Reference proteome</keyword>
<sequence length="286" mass="30570">MSLWDSIQVGAKKAGDAAATKAKIGKLKADIVLLQREITNRQRAFGVALYDHVSPLSQSQDFYAASDELTNLLRPPLIVAQKEIQALAAKKVKLKEALAAAEANRAAAFPTKAETVGQKFMNFGKASYLHGGETKIKGELALVDRSIKGHKQKFGIALFALLADAEDNKGYLPTDRQVRNIYDTCRSDVTRIEAKINQKDEEIVALGGKSTKGQGFSAAQDNNNNNNSSTTTETNSGTFQPPNGPMMTSSSTNAGFSDTPSGGCSDNPNGSSSGQQLFTDPNDLLL</sequence>
<gene>
    <name evidence="3" type="ORF">IV203_021870</name>
</gene>
<evidence type="ECO:0000313" key="4">
    <source>
        <dbReference type="Proteomes" id="UP000693970"/>
    </source>
</evidence>
<feature type="compositionally biased region" description="Polar residues" evidence="2">
    <location>
        <begin position="237"/>
        <end position="279"/>
    </location>
</feature>
<feature type="compositionally biased region" description="Polar residues" evidence="2">
    <location>
        <begin position="211"/>
        <end position="221"/>
    </location>
</feature>
<reference evidence="3" key="2">
    <citation type="submission" date="2021-04" db="EMBL/GenBank/DDBJ databases">
        <authorList>
            <person name="Podell S."/>
        </authorList>
    </citation>
    <scope>NUCLEOTIDE SEQUENCE</scope>
    <source>
        <strain evidence="3">Hildebrandi</strain>
    </source>
</reference>
<comment type="caution">
    <text evidence="3">The sequence shown here is derived from an EMBL/GenBank/DDBJ whole genome shotgun (WGS) entry which is preliminary data.</text>
</comment>
<accession>A0A9K3KHI4</accession>
<feature type="compositionally biased region" description="Low complexity" evidence="2">
    <location>
        <begin position="222"/>
        <end position="236"/>
    </location>
</feature>